<feature type="region of interest" description="Disordered" evidence="1">
    <location>
        <begin position="26"/>
        <end position="132"/>
    </location>
</feature>
<dbReference type="STRING" id="94208.A0A2S4KPS4"/>
<organism evidence="3 4">
    <name type="scientific">Tolypocladium paradoxum</name>
    <dbReference type="NCBI Taxonomy" id="94208"/>
    <lineage>
        <taxon>Eukaryota</taxon>
        <taxon>Fungi</taxon>
        <taxon>Dikarya</taxon>
        <taxon>Ascomycota</taxon>
        <taxon>Pezizomycotina</taxon>
        <taxon>Sordariomycetes</taxon>
        <taxon>Hypocreomycetidae</taxon>
        <taxon>Hypocreales</taxon>
        <taxon>Ophiocordycipitaceae</taxon>
        <taxon>Tolypocladium</taxon>
    </lineage>
</organism>
<reference evidence="3 4" key="1">
    <citation type="submission" date="2018-01" db="EMBL/GenBank/DDBJ databases">
        <title>Harnessing the power of phylogenomics to disentangle the directionality and signatures of interkingdom host jumping in the parasitic fungal genus Tolypocladium.</title>
        <authorList>
            <person name="Quandt C.A."/>
            <person name="Patterson W."/>
            <person name="Spatafora J.W."/>
        </authorList>
    </citation>
    <scope>NUCLEOTIDE SEQUENCE [LARGE SCALE GENOMIC DNA]</scope>
    <source>
        <strain evidence="3 4">NRBC 100945</strain>
    </source>
</reference>
<evidence type="ECO:0000313" key="4">
    <source>
        <dbReference type="Proteomes" id="UP000237481"/>
    </source>
</evidence>
<evidence type="ECO:0000256" key="1">
    <source>
        <dbReference type="SAM" id="MobiDB-lite"/>
    </source>
</evidence>
<keyword evidence="4" id="KW-1185">Reference proteome</keyword>
<evidence type="ECO:0000259" key="2">
    <source>
        <dbReference type="Pfam" id="PF12417"/>
    </source>
</evidence>
<feature type="region of interest" description="Disordered" evidence="1">
    <location>
        <begin position="538"/>
        <end position="558"/>
    </location>
</feature>
<dbReference type="PANTHER" id="PTHR40780:SF2">
    <property type="entry name" value="DUF3669 DOMAIN-CONTAINING PROTEIN"/>
    <property type="match status" value="1"/>
</dbReference>
<proteinExistence type="predicted"/>
<feature type="compositionally biased region" description="Basic and acidic residues" evidence="1">
    <location>
        <begin position="123"/>
        <end position="132"/>
    </location>
</feature>
<name>A0A2S4KPS4_9HYPO</name>
<feature type="compositionally biased region" description="Low complexity" evidence="1">
    <location>
        <begin position="100"/>
        <end position="122"/>
    </location>
</feature>
<dbReference type="AlphaFoldDB" id="A0A2S4KPS4"/>
<feature type="compositionally biased region" description="Polar residues" evidence="1">
    <location>
        <begin position="72"/>
        <end position="91"/>
    </location>
</feature>
<feature type="compositionally biased region" description="Polar residues" evidence="1">
    <location>
        <begin position="40"/>
        <end position="54"/>
    </location>
</feature>
<evidence type="ECO:0000313" key="3">
    <source>
        <dbReference type="EMBL" id="POR32189.1"/>
    </source>
</evidence>
<dbReference type="EMBL" id="PKSG01000892">
    <property type="protein sequence ID" value="POR32189.1"/>
    <property type="molecule type" value="Genomic_DNA"/>
</dbReference>
<dbReference type="InterPro" id="IPR022137">
    <property type="entry name" value="Znf_prot_DUF3669"/>
</dbReference>
<dbReference type="Proteomes" id="UP000237481">
    <property type="component" value="Unassembled WGS sequence"/>
</dbReference>
<dbReference type="Pfam" id="PF12417">
    <property type="entry name" value="DUF3669"/>
    <property type="match status" value="1"/>
</dbReference>
<accession>A0A2S4KPS4</accession>
<sequence length="558" mass="61943">MILAYAFAKAYELVSLLASSLLRQTPQGMGDAESPRAAEEQQQSQQPGLLSWRSQAAEASRAADEEQPQPKQPSLFSQQPGVLSQHSQASEVPQGDAGEQQQPQQPSPLSQRLQASAAAQAAAEKRRREEARDHRFRFQSHCRCSPEHLNSEAFLLVPTESGAYLSAKHFVCSQARHVDMAAARINNLPLAEQWAIQLRLEGSRLRHLRKGLKQLDITRAYGLAPLVDTTRAQVFTTTVGTKTHVVKLTGSATALLNEYDVQNEVSHAMNLLWRLSRGTRRAGMPTSEHRPVIPKATYLVSSKADETGKRGFVMDYILPLRDPYRSFLARKYLHPGALAGIMAQPDWETLTLLPHMGETRPEQDDLSIRVRDRPVHLDTMFAELGAKGVRNLASNMGATLAVLHWGCQSDAKGVKFQFGLTSKSHPAVWLYDFGDCANFDPAADDLATRLAKVACQSPFWPRPVSAHGFGREDPVPECITLAWRAFAKTYLGTSRAIAEFMGPSRWMPELARKHGRRLVIFTEFIQAFKESWRLAPVGTPEPASRVAGPRIEGNQHRA</sequence>
<dbReference type="PANTHER" id="PTHR40780">
    <property type="entry name" value="DUF3669 DOMAIN-CONTAINING PROTEIN"/>
    <property type="match status" value="1"/>
</dbReference>
<comment type="caution">
    <text evidence="3">The sequence shown here is derived from an EMBL/GenBank/DDBJ whole genome shotgun (WGS) entry which is preliminary data.</text>
</comment>
<gene>
    <name evidence="3" type="ORF">TPAR_07624</name>
</gene>
<protein>
    <recommendedName>
        <fullName evidence="2">DUF3669 domain-containing protein</fullName>
    </recommendedName>
</protein>
<dbReference type="OrthoDB" id="2993351at2759"/>
<feature type="domain" description="DUF3669" evidence="2">
    <location>
        <begin position="428"/>
        <end position="498"/>
    </location>
</feature>